<evidence type="ECO:0000259" key="11">
    <source>
        <dbReference type="PROSITE" id="PS50863"/>
    </source>
</evidence>
<evidence type="ECO:0000256" key="3">
    <source>
        <dbReference type="ARBA" id="ARBA00007853"/>
    </source>
</evidence>
<dbReference type="Pfam" id="PF02362">
    <property type="entry name" value="B3"/>
    <property type="match status" value="1"/>
</dbReference>
<keyword evidence="4 9" id="KW-0805">Transcription regulation</keyword>
<comment type="caution">
    <text evidence="12">The sequence shown here is derived from an EMBL/GenBank/DDBJ whole genome shotgun (WGS) entry which is preliminary data.</text>
</comment>
<accession>A0A8T0QSB3</accession>
<keyword evidence="13" id="KW-1185">Reference proteome</keyword>
<dbReference type="SMART" id="SM01019">
    <property type="entry name" value="B3"/>
    <property type="match status" value="1"/>
</dbReference>
<dbReference type="GO" id="GO:0009734">
    <property type="term" value="P:auxin-activated signaling pathway"/>
    <property type="evidence" value="ECO:0007669"/>
    <property type="project" value="UniProtKB-KW"/>
</dbReference>
<feature type="domain" description="TF-B3" evidence="11">
    <location>
        <begin position="109"/>
        <end position="211"/>
    </location>
</feature>
<dbReference type="Gene3D" id="2.40.330.10">
    <property type="entry name" value="DNA-binding pseudobarrel domain"/>
    <property type="match status" value="1"/>
</dbReference>
<dbReference type="PANTHER" id="PTHR31384:SF94">
    <property type="entry name" value="AUXIN RESPONSE FACTOR 17"/>
    <property type="match status" value="1"/>
</dbReference>
<dbReference type="PANTHER" id="PTHR31384">
    <property type="entry name" value="AUXIN RESPONSE FACTOR 4-RELATED"/>
    <property type="match status" value="1"/>
</dbReference>
<dbReference type="Proteomes" id="UP000823388">
    <property type="component" value="Chromosome 7K"/>
</dbReference>
<dbReference type="AlphaFoldDB" id="A0A8T0QSB3"/>
<evidence type="ECO:0000256" key="5">
    <source>
        <dbReference type="ARBA" id="ARBA00023125"/>
    </source>
</evidence>
<evidence type="ECO:0000256" key="8">
    <source>
        <dbReference type="ARBA" id="ARBA00023294"/>
    </source>
</evidence>
<name>A0A8T0QSB3_PANVG</name>
<evidence type="ECO:0000313" key="13">
    <source>
        <dbReference type="Proteomes" id="UP000823388"/>
    </source>
</evidence>
<evidence type="ECO:0000256" key="4">
    <source>
        <dbReference type="ARBA" id="ARBA00023015"/>
    </source>
</evidence>
<dbReference type="InterPro" id="IPR015300">
    <property type="entry name" value="DNA-bd_pseudobarrel_sf"/>
</dbReference>
<keyword evidence="5 9" id="KW-0238">DNA-binding</keyword>
<proteinExistence type="inferred from homology"/>
<feature type="region of interest" description="Disordered" evidence="10">
    <location>
        <begin position="215"/>
        <end position="234"/>
    </location>
</feature>
<comment type="function">
    <text evidence="1 9">Auxin response factors (ARFs) are transcriptional factors that bind specifically to the DNA sequence 5'-TGTCTC-3' found in the auxin-responsive promoter elements (AuxREs).</text>
</comment>
<dbReference type="InterPro" id="IPR010525">
    <property type="entry name" value="ARF_dom"/>
</dbReference>
<keyword evidence="7 9" id="KW-0539">Nucleus</keyword>
<dbReference type="InterPro" id="IPR044835">
    <property type="entry name" value="ARF_plant"/>
</dbReference>
<keyword evidence="6 9" id="KW-0804">Transcription</keyword>
<dbReference type="FunFam" id="2.40.330.10:FF:000001">
    <property type="entry name" value="Auxin response factor"/>
    <property type="match status" value="1"/>
</dbReference>
<evidence type="ECO:0000256" key="9">
    <source>
        <dbReference type="RuleBase" id="RU004561"/>
    </source>
</evidence>
<keyword evidence="8 9" id="KW-0927">Auxin signaling pathway</keyword>
<protein>
    <recommendedName>
        <fullName evidence="9">Auxin response factor</fullName>
    </recommendedName>
</protein>
<comment type="subunit">
    <text evidence="9">Homodimers and heterodimers.</text>
</comment>
<evidence type="ECO:0000256" key="10">
    <source>
        <dbReference type="SAM" id="MobiDB-lite"/>
    </source>
</evidence>
<dbReference type="OrthoDB" id="1414159at2759"/>
<evidence type="ECO:0000256" key="6">
    <source>
        <dbReference type="ARBA" id="ARBA00023163"/>
    </source>
</evidence>
<evidence type="ECO:0000256" key="7">
    <source>
        <dbReference type="ARBA" id="ARBA00023242"/>
    </source>
</evidence>
<evidence type="ECO:0000256" key="1">
    <source>
        <dbReference type="ARBA" id="ARBA00003182"/>
    </source>
</evidence>
<dbReference type="GO" id="GO:0003677">
    <property type="term" value="F:DNA binding"/>
    <property type="evidence" value="ECO:0007669"/>
    <property type="project" value="UniProtKB-KW"/>
</dbReference>
<dbReference type="PROSITE" id="PS50863">
    <property type="entry name" value="B3"/>
    <property type="match status" value="1"/>
</dbReference>
<comment type="subcellular location">
    <subcellularLocation>
        <location evidence="2 9">Nucleus</location>
    </subcellularLocation>
</comment>
<dbReference type="GO" id="GO:0005634">
    <property type="term" value="C:nucleus"/>
    <property type="evidence" value="ECO:0007669"/>
    <property type="project" value="UniProtKB-SubCell"/>
</dbReference>
<dbReference type="Pfam" id="PF06507">
    <property type="entry name" value="ARF_AD"/>
    <property type="match status" value="1"/>
</dbReference>
<comment type="similarity">
    <text evidence="3 9">Belongs to the ARF family.</text>
</comment>
<dbReference type="InterPro" id="IPR003340">
    <property type="entry name" value="B3_DNA-bd"/>
</dbReference>
<dbReference type="CDD" id="cd10017">
    <property type="entry name" value="B3_DNA"/>
    <property type="match status" value="1"/>
</dbReference>
<dbReference type="GO" id="GO:0006355">
    <property type="term" value="P:regulation of DNA-templated transcription"/>
    <property type="evidence" value="ECO:0007669"/>
    <property type="project" value="InterPro"/>
</dbReference>
<dbReference type="SUPFAM" id="SSF101936">
    <property type="entry name" value="DNA-binding pseudobarrel domain"/>
    <property type="match status" value="1"/>
</dbReference>
<reference evidence="12" key="1">
    <citation type="submission" date="2020-05" db="EMBL/GenBank/DDBJ databases">
        <title>WGS assembly of Panicum virgatum.</title>
        <authorList>
            <person name="Lovell J.T."/>
            <person name="Jenkins J."/>
            <person name="Shu S."/>
            <person name="Juenger T.E."/>
            <person name="Schmutz J."/>
        </authorList>
    </citation>
    <scope>NUCLEOTIDE SEQUENCE</scope>
    <source>
        <strain evidence="12">AP13</strain>
    </source>
</reference>
<evidence type="ECO:0000256" key="2">
    <source>
        <dbReference type="ARBA" id="ARBA00004123"/>
    </source>
</evidence>
<dbReference type="EMBL" id="CM029049">
    <property type="protein sequence ID" value="KAG2575920.1"/>
    <property type="molecule type" value="Genomic_DNA"/>
</dbReference>
<gene>
    <name evidence="12" type="ORF">PVAP13_7KG361700</name>
</gene>
<sequence>MAAPPPPAAAAPHPIVDPDVWLACAVPLSRLPVVGAQVYYFPHGHAEQCPDHLPAPLPTPHLFPCVVTAVTLGADDRTNEVFAQISLQPGPHPPQQQQQHLIINNITHFAKQLTQSDANNGGGFSVPRYCADHIFPMLDLDDDPPVQNLLMRDPQGNPWQFRHIYRGTPRRHLLTTGWSKFVNAKLLVAGDTAVFMRRPDGELLVGLRRAPRYPVAVSSSSSRDPPRNARARVPPGDVMDAARLAAEGSPFTVTYFPRQGAAEFVVPRKEVEDALASRWDPGTQVRMQVMEAEDARRTEWANGTVKALHPNIWRALEIDWDDSSPFSKTRNKYVNTWQVQFVSFPPLLKRLKISDTIPPLCSGDGSSLGAPLIGPESNAMAMLLGPPIPAGMQGARHSGPIDVPPHFSSTMGMLTTQQFFPLTSRDLLQMPPSVISGGSSDIFDPEVGSPPNNSVKTPPPELPVEAKSIQLFGATITPHSAQIATNGASEEVNGSINGVVDENDGKDF</sequence>
<organism evidence="12 13">
    <name type="scientific">Panicum virgatum</name>
    <name type="common">Blackwell switchgrass</name>
    <dbReference type="NCBI Taxonomy" id="38727"/>
    <lineage>
        <taxon>Eukaryota</taxon>
        <taxon>Viridiplantae</taxon>
        <taxon>Streptophyta</taxon>
        <taxon>Embryophyta</taxon>
        <taxon>Tracheophyta</taxon>
        <taxon>Spermatophyta</taxon>
        <taxon>Magnoliopsida</taxon>
        <taxon>Liliopsida</taxon>
        <taxon>Poales</taxon>
        <taxon>Poaceae</taxon>
        <taxon>PACMAD clade</taxon>
        <taxon>Panicoideae</taxon>
        <taxon>Panicodae</taxon>
        <taxon>Paniceae</taxon>
        <taxon>Panicinae</taxon>
        <taxon>Panicum</taxon>
        <taxon>Panicum sect. Hiantes</taxon>
    </lineage>
</organism>
<evidence type="ECO:0000313" key="12">
    <source>
        <dbReference type="EMBL" id="KAG2575920.1"/>
    </source>
</evidence>